<organism evidence="20 21">
    <name type="scientific">Phycomyces blakesleeanus (strain ATCC 8743b / DSM 1359 / FGSC 10004 / NBRC 33097 / NRRL 1555)</name>
    <dbReference type="NCBI Taxonomy" id="763407"/>
    <lineage>
        <taxon>Eukaryota</taxon>
        <taxon>Fungi</taxon>
        <taxon>Fungi incertae sedis</taxon>
        <taxon>Mucoromycota</taxon>
        <taxon>Mucoromycotina</taxon>
        <taxon>Mucoromycetes</taxon>
        <taxon>Mucorales</taxon>
        <taxon>Phycomycetaceae</taxon>
        <taxon>Phycomyces</taxon>
    </lineage>
</organism>
<evidence type="ECO:0000313" key="21">
    <source>
        <dbReference type="Proteomes" id="UP000077315"/>
    </source>
</evidence>
<dbReference type="GO" id="GO:0046872">
    <property type="term" value="F:metal ion binding"/>
    <property type="evidence" value="ECO:0007669"/>
    <property type="project" value="UniProtKB-KW"/>
</dbReference>
<dbReference type="InterPro" id="IPR015375">
    <property type="entry name" value="NADH_PPase-like_N"/>
</dbReference>
<dbReference type="InterPro" id="IPR036770">
    <property type="entry name" value="Ankyrin_rpt-contain_sf"/>
</dbReference>
<dbReference type="AlphaFoldDB" id="A0A167QH99"/>
<dbReference type="CDD" id="cd03429">
    <property type="entry name" value="NUDIX_NADH_pyrophosphatase_Nudt13"/>
    <property type="match status" value="1"/>
</dbReference>
<dbReference type="Proteomes" id="UP000077315">
    <property type="component" value="Unassembled WGS sequence"/>
</dbReference>
<evidence type="ECO:0000256" key="3">
    <source>
        <dbReference type="ARBA" id="ARBA00004275"/>
    </source>
</evidence>
<dbReference type="InterPro" id="IPR049734">
    <property type="entry name" value="NudC-like_C"/>
</dbReference>
<comment type="cofactor">
    <cofactor evidence="1">
        <name>Mg(2+)</name>
        <dbReference type="ChEBI" id="CHEBI:18420"/>
    </cofactor>
</comment>
<evidence type="ECO:0000256" key="14">
    <source>
        <dbReference type="ARBA" id="ARBA00023869"/>
    </source>
</evidence>
<dbReference type="Pfam" id="PF09297">
    <property type="entry name" value="Zn_ribbon_NUD"/>
    <property type="match status" value="1"/>
</dbReference>
<dbReference type="EC" id="3.6.1.22" evidence="6"/>
<keyword evidence="7" id="KW-0479">Metal-binding</keyword>
<dbReference type="SUPFAM" id="SSF48403">
    <property type="entry name" value="Ankyrin repeat"/>
    <property type="match status" value="1"/>
</dbReference>
<reference evidence="21" key="1">
    <citation type="submission" date="2015-06" db="EMBL/GenBank/DDBJ databases">
        <title>Expansion of signal transduction pathways in fungi by whole-genome duplication.</title>
        <authorList>
            <consortium name="DOE Joint Genome Institute"/>
            <person name="Corrochano L.M."/>
            <person name="Kuo A."/>
            <person name="Marcet-Houben M."/>
            <person name="Polaino S."/>
            <person name="Salamov A."/>
            <person name="Villalobos J.M."/>
            <person name="Alvarez M.I."/>
            <person name="Avalos J."/>
            <person name="Benito E.P."/>
            <person name="Benoit I."/>
            <person name="Burger G."/>
            <person name="Camino L.P."/>
            <person name="Canovas D."/>
            <person name="Cerda-Olmedo E."/>
            <person name="Cheng J.-F."/>
            <person name="Dominguez A."/>
            <person name="Elias M."/>
            <person name="Eslava A.P."/>
            <person name="Glaser F."/>
            <person name="Grimwood J."/>
            <person name="Gutierrez G."/>
            <person name="Heitman J."/>
            <person name="Henrissat B."/>
            <person name="Iturriaga E.A."/>
            <person name="Lang B.F."/>
            <person name="Lavin J.L."/>
            <person name="Lee S."/>
            <person name="Li W."/>
            <person name="Lindquist E."/>
            <person name="Lopez-Garcia S."/>
            <person name="Luque E.M."/>
            <person name="Marcos A.T."/>
            <person name="Martin J."/>
            <person name="McCluskey K."/>
            <person name="Medina H.R."/>
            <person name="Miralles-Duran A."/>
            <person name="Miyazaki A."/>
            <person name="Munoz-Torres E."/>
            <person name="Oguiza J.A."/>
            <person name="Ohm R."/>
            <person name="Olmedo M."/>
            <person name="Orejas M."/>
            <person name="Ortiz-Castellanos L."/>
            <person name="Pisabarro A.G."/>
            <person name="Rodriguez-Romero J."/>
            <person name="Ruiz-Herrera J."/>
            <person name="Ruiz-Vazquez R."/>
            <person name="Sanz C."/>
            <person name="Schackwitz W."/>
            <person name="Schmutz J."/>
            <person name="Shahriari M."/>
            <person name="Shelest E."/>
            <person name="Silva-Franco F."/>
            <person name="Soanes D."/>
            <person name="Syed K."/>
            <person name="Tagua V.G."/>
            <person name="Talbot N.J."/>
            <person name="Thon M."/>
            <person name="De vries R.P."/>
            <person name="Wiebenga A."/>
            <person name="Yadav J.S."/>
            <person name="Braun E.L."/>
            <person name="Baker S."/>
            <person name="Garre V."/>
            <person name="Horwitz B."/>
            <person name="Torres-Martinez S."/>
            <person name="Idnurm A."/>
            <person name="Herrera-Estrella A."/>
            <person name="Gabaldon T."/>
            <person name="Grigoriev I.V."/>
        </authorList>
    </citation>
    <scope>NUCLEOTIDE SEQUENCE [LARGE SCALE GENOMIC DNA]</scope>
    <source>
        <strain evidence="21">NRRL 1555(-)</strain>
    </source>
</reference>
<feature type="domain" description="Nudix hydrolase" evidence="19">
    <location>
        <begin position="322"/>
        <end position="448"/>
    </location>
</feature>
<dbReference type="GO" id="GO:0019677">
    <property type="term" value="P:NAD+ catabolic process"/>
    <property type="evidence" value="ECO:0007669"/>
    <property type="project" value="TreeGrafter"/>
</dbReference>
<evidence type="ECO:0000256" key="13">
    <source>
        <dbReference type="ARBA" id="ARBA00023679"/>
    </source>
</evidence>
<comment type="similarity">
    <text evidence="5">Belongs to the Nudix hydrolase family. NudC subfamily.</text>
</comment>
<dbReference type="InterPro" id="IPR015797">
    <property type="entry name" value="NUDIX_hydrolase-like_dom_sf"/>
</dbReference>
<evidence type="ECO:0000256" key="4">
    <source>
        <dbReference type="ARBA" id="ARBA00004463"/>
    </source>
</evidence>
<evidence type="ECO:0000256" key="8">
    <source>
        <dbReference type="ARBA" id="ARBA00022801"/>
    </source>
</evidence>
<keyword evidence="9" id="KW-0460">Magnesium</keyword>
<dbReference type="GO" id="GO:0005829">
    <property type="term" value="C:cytosol"/>
    <property type="evidence" value="ECO:0007669"/>
    <property type="project" value="TreeGrafter"/>
</dbReference>
<dbReference type="PANTHER" id="PTHR42904:SF6">
    <property type="entry name" value="NAD-CAPPED RNA HYDROLASE NUDT12"/>
    <property type="match status" value="1"/>
</dbReference>
<evidence type="ECO:0000256" key="2">
    <source>
        <dbReference type="ARBA" id="ARBA00001947"/>
    </source>
</evidence>
<keyword evidence="10" id="KW-0521">NADP</keyword>
<comment type="subcellular location">
    <subcellularLocation>
        <location evidence="4">Cytoplasmic granule</location>
    </subcellularLocation>
    <subcellularLocation>
        <location evidence="3">Peroxisome</location>
    </subcellularLocation>
</comment>
<dbReference type="GO" id="GO:0006742">
    <property type="term" value="P:NADP+ catabolic process"/>
    <property type="evidence" value="ECO:0007669"/>
    <property type="project" value="TreeGrafter"/>
</dbReference>
<accession>A0A167QH99</accession>
<evidence type="ECO:0000259" key="19">
    <source>
        <dbReference type="PROSITE" id="PS51462"/>
    </source>
</evidence>
<keyword evidence="12" id="KW-0576">Peroxisome</keyword>
<dbReference type="VEuPathDB" id="FungiDB:PHYBLDRAFT_184868"/>
<evidence type="ECO:0000256" key="18">
    <source>
        <dbReference type="ARBA" id="ARBA00046702"/>
    </source>
</evidence>
<dbReference type="PROSITE" id="PS51462">
    <property type="entry name" value="NUDIX"/>
    <property type="match status" value="1"/>
</dbReference>
<evidence type="ECO:0000256" key="11">
    <source>
        <dbReference type="ARBA" id="ARBA00023027"/>
    </source>
</evidence>
<name>A0A167QH99_PHYB8</name>
<dbReference type="FunCoup" id="A0A167QH99">
    <property type="interactions" value="119"/>
</dbReference>
<dbReference type="GO" id="GO:0035529">
    <property type="term" value="F:NADH pyrophosphatase activity"/>
    <property type="evidence" value="ECO:0007669"/>
    <property type="project" value="TreeGrafter"/>
</dbReference>
<gene>
    <name evidence="20" type="ORF">PHYBLDRAFT_184868</name>
</gene>
<evidence type="ECO:0000256" key="12">
    <source>
        <dbReference type="ARBA" id="ARBA00023140"/>
    </source>
</evidence>
<dbReference type="Gene3D" id="1.25.40.20">
    <property type="entry name" value="Ankyrin repeat-containing domain"/>
    <property type="match status" value="1"/>
</dbReference>
<dbReference type="InterPro" id="IPR000086">
    <property type="entry name" value="NUDIX_hydrolase_dom"/>
</dbReference>
<dbReference type="Pfam" id="PF12796">
    <property type="entry name" value="Ank_2"/>
    <property type="match status" value="1"/>
</dbReference>
<dbReference type="InterPro" id="IPR020084">
    <property type="entry name" value="NUDIX_hydrolase_CS"/>
</dbReference>
<protein>
    <recommendedName>
        <fullName evidence="14">NAD-capped RNA hydrolase NUDT12</fullName>
        <ecNumber evidence="6">3.6.1.22</ecNumber>
    </recommendedName>
    <alternativeName>
        <fullName evidence="15">NADH pyrophosphatase NUDT12</fullName>
    </alternativeName>
    <alternativeName>
        <fullName evidence="16">Nucleoside diphosphate-linked moiety X motif 12</fullName>
    </alternativeName>
</protein>
<dbReference type="Pfam" id="PF00293">
    <property type="entry name" value="NUDIX"/>
    <property type="match status" value="1"/>
</dbReference>
<dbReference type="PANTHER" id="PTHR42904">
    <property type="entry name" value="NUDIX HYDROLASE, NUDC SUBFAMILY"/>
    <property type="match status" value="1"/>
</dbReference>
<comment type="catalytic activity">
    <reaction evidence="13">
        <text>a 5'-end NAD(+)-phospho-ribonucleoside in mRNA + H2O = a 5'-end phospho-adenosine-phospho-ribonucleoside in mRNA + beta-nicotinamide D-ribonucleotide + 2 H(+)</text>
        <dbReference type="Rhea" id="RHEA:60876"/>
        <dbReference type="Rhea" id="RHEA-COMP:15698"/>
        <dbReference type="Rhea" id="RHEA-COMP:15719"/>
        <dbReference type="ChEBI" id="CHEBI:14649"/>
        <dbReference type="ChEBI" id="CHEBI:15377"/>
        <dbReference type="ChEBI" id="CHEBI:15378"/>
        <dbReference type="ChEBI" id="CHEBI:144029"/>
        <dbReference type="ChEBI" id="CHEBI:144051"/>
    </reaction>
    <physiologicalReaction direction="left-to-right" evidence="13">
        <dbReference type="Rhea" id="RHEA:60877"/>
    </physiologicalReaction>
</comment>
<dbReference type="InterPro" id="IPR015376">
    <property type="entry name" value="Znr_NADH_PPase"/>
</dbReference>
<evidence type="ECO:0000256" key="1">
    <source>
        <dbReference type="ARBA" id="ARBA00001946"/>
    </source>
</evidence>
<evidence type="ECO:0000256" key="10">
    <source>
        <dbReference type="ARBA" id="ARBA00022857"/>
    </source>
</evidence>
<dbReference type="InParanoid" id="A0A167QH99"/>
<comment type="function">
    <text evidence="17">mRNA decapping enzyme that specifically removes the nicotinamide adenine dinucleotide (NAD) cap from a subset of mRNAs by hydrolyzing the diphosphate linkage to produce nicotinamide mononucleotide (NMN) and 5' monophosphate mRNA. The NAD-cap is present at the 5'-end of some RNAs; in contrast to the canonical N7 methylguanosine (m7G) cap, the NAD cap promotes mRNA decay. Preferentially acts on NAD-capped transcripts in response to nutrient stress. Also acts on free nicotinamide adenine dinucleotide molecules: hydrolyzes NAD(H) into NMN(H) and AMP, and NADPH into NMNH and 2',5'-ADP. May act to regulate the concentration of peroxisomal nicotinamide nucleotide cofactors required for oxidative metabolism in this organelle. Regulates the levels of circadian clock components PER1, PER2, PER3 and CRY2 in the liver.</text>
</comment>
<dbReference type="STRING" id="763407.A0A167QH99"/>
<comment type="subunit">
    <text evidence="18">Homodimer. Homodimerization is essential for its catalytic activity and protein stability. Interacts (via ANK repeats) with BLMH.</text>
</comment>
<dbReference type="PROSITE" id="PS00893">
    <property type="entry name" value="NUDIX_BOX"/>
    <property type="match status" value="1"/>
</dbReference>
<evidence type="ECO:0000256" key="15">
    <source>
        <dbReference type="ARBA" id="ARBA00030313"/>
    </source>
</evidence>
<dbReference type="InterPro" id="IPR002110">
    <property type="entry name" value="Ankyrin_rpt"/>
</dbReference>
<dbReference type="RefSeq" id="XP_018297734.1">
    <property type="nucleotide sequence ID" value="XM_018438996.1"/>
</dbReference>
<keyword evidence="11" id="KW-0520">NAD</keyword>
<evidence type="ECO:0000256" key="7">
    <source>
        <dbReference type="ARBA" id="ARBA00022723"/>
    </source>
</evidence>
<dbReference type="EMBL" id="KV440972">
    <property type="protein sequence ID" value="OAD79694.1"/>
    <property type="molecule type" value="Genomic_DNA"/>
</dbReference>
<dbReference type="OrthoDB" id="10249612at2759"/>
<comment type="cofactor">
    <cofactor evidence="2">
        <name>Zn(2+)</name>
        <dbReference type="ChEBI" id="CHEBI:29105"/>
    </cofactor>
</comment>
<evidence type="ECO:0000256" key="9">
    <source>
        <dbReference type="ARBA" id="ARBA00022842"/>
    </source>
</evidence>
<keyword evidence="8" id="KW-0378">Hydrolase</keyword>
<dbReference type="NCBIfam" id="NF001299">
    <property type="entry name" value="PRK00241.1"/>
    <property type="match status" value="1"/>
</dbReference>
<dbReference type="Gene3D" id="3.90.79.10">
    <property type="entry name" value="Nucleoside Triphosphate Pyrophosphohydrolase"/>
    <property type="match status" value="1"/>
</dbReference>
<dbReference type="Pfam" id="PF09296">
    <property type="entry name" value="NUDIX-like"/>
    <property type="match status" value="1"/>
</dbReference>
<dbReference type="GeneID" id="28999902"/>
<dbReference type="GO" id="GO:0005777">
    <property type="term" value="C:peroxisome"/>
    <property type="evidence" value="ECO:0007669"/>
    <property type="project" value="UniProtKB-SubCell"/>
</dbReference>
<dbReference type="InterPro" id="IPR050241">
    <property type="entry name" value="NAD-cap_RNA_hydrolase_NudC"/>
</dbReference>
<keyword evidence="21" id="KW-1185">Reference proteome</keyword>
<proteinExistence type="inferred from homology"/>
<sequence length="470" mass="52441">MTPTQLFEAAAEGNLDFIRKHKEHYRDKNERGWTVLHFAARYGQLEVATFLSSQAGCDILAVNNEGKTAADVAEFWGHDKVSKVLKPPTPSVSNTQILEKDTSDSNNTLVSNFSQNITNFFAGSFLNRLSRYRNDYSILQRLAHSPQSKFILFSKLNPLFDKSNDNSVYLASYSEVASLVDMIYGENKNIEKAVSKDEPILVFLGVDERNAKGEEGVAYWALDVTPRGKCQESLEDLTKEFESRGLDFAPTLPKAFKIDMRLASVLAQARAMVDWNKRNAFCPGCGRVTASAEGGHKRVCPVPKEDESCISHNGGVHNFTYPRTDPVIIVCIVHPTEDKILLGRQKSWPGKMFSCIAGFVEAGESIEEAVRREAIEETGIVVDRVSYHSSQPWPFPNSLMFGFIAEAVTTDIKLEDKELESAVWFTRSEVLASLKGNKDSPFAMPAANAIAYKLVKTWAFEWSRVISAKI</sequence>
<evidence type="ECO:0000256" key="17">
    <source>
        <dbReference type="ARBA" id="ARBA00045837"/>
    </source>
</evidence>
<evidence type="ECO:0000256" key="6">
    <source>
        <dbReference type="ARBA" id="ARBA00012381"/>
    </source>
</evidence>
<evidence type="ECO:0000256" key="16">
    <source>
        <dbReference type="ARBA" id="ARBA00031178"/>
    </source>
</evidence>
<dbReference type="SUPFAM" id="SSF55811">
    <property type="entry name" value="Nudix"/>
    <property type="match status" value="1"/>
</dbReference>
<evidence type="ECO:0000256" key="5">
    <source>
        <dbReference type="ARBA" id="ARBA00009595"/>
    </source>
</evidence>
<dbReference type="Gene3D" id="3.90.79.20">
    <property type="match status" value="1"/>
</dbReference>
<evidence type="ECO:0000313" key="20">
    <source>
        <dbReference type="EMBL" id="OAD79694.1"/>
    </source>
</evidence>